<protein>
    <submittedName>
        <fullName evidence="1">Uncharacterized protein</fullName>
    </submittedName>
</protein>
<gene>
    <name evidence="1" type="ORF">ACCO45_011642</name>
</gene>
<evidence type="ECO:0000313" key="2">
    <source>
        <dbReference type="Proteomes" id="UP001638806"/>
    </source>
</evidence>
<dbReference type="Proteomes" id="UP001638806">
    <property type="component" value="Unassembled WGS sequence"/>
</dbReference>
<sequence length="211" mass="23125">MASPSQFRFLTASVAARLHARHIAKATSTQPNLLESAIFSPVNHERYGQTDVFQLAAVLAEKIILNHPYQDGNKRTALFAADAFLKVNGYILQTRPRGVDDAELNDRLADAHVHVATKRWTAEDLGGFTRALPSQSLQQDIQISHEDRQGETPGYEGEYNVLSLLSAVTGFYPEKNIHGARYLSLRSVAAPSNLSLLSRHDSSNASVISSA</sequence>
<keyword evidence="2" id="KW-1185">Reference proteome</keyword>
<name>A0ACC4DBE4_PURLI</name>
<organism evidence="1 2">
    <name type="scientific">Purpureocillium lilacinum</name>
    <name type="common">Paecilomyces lilacinus</name>
    <dbReference type="NCBI Taxonomy" id="33203"/>
    <lineage>
        <taxon>Eukaryota</taxon>
        <taxon>Fungi</taxon>
        <taxon>Dikarya</taxon>
        <taxon>Ascomycota</taxon>
        <taxon>Pezizomycotina</taxon>
        <taxon>Sordariomycetes</taxon>
        <taxon>Hypocreomycetidae</taxon>
        <taxon>Hypocreales</taxon>
        <taxon>Ophiocordycipitaceae</taxon>
        <taxon>Purpureocillium</taxon>
    </lineage>
</organism>
<comment type="caution">
    <text evidence="1">The sequence shown here is derived from an EMBL/GenBank/DDBJ whole genome shotgun (WGS) entry which is preliminary data.</text>
</comment>
<evidence type="ECO:0000313" key="1">
    <source>
        <dbReference type="EMBL" id="KAL3953686.1"/>
    </source>
</evidence>
<dbReference type="EMBL" id="JBGNUJ010000011">
    <property type="protein sequence ID" value="KAL3953686.1"/>
    <property type="molecule type" value="Genomic_DNA"/>
</dbReference>
<reference evidence="1" key="1">
    <citation type="submission" date="2024-12" db="EMBL/GenBank/DDBJ databases">
        <title>Comparative genomics and development of molecular markers within Purpureocillium lilacinum and among Purpureocillium species.</title>
        <authorList>
            <person name="Yeh Z.-Y."/>
            <person name="Ni N.-T."/>
            <person name="Lo P.-H."/>
            <person name="Mushyakhwo K."/>
            <person name="Lin C.-F."/>
            <person name="Nai Y.-S."/>
        </authorList>
    </citation>
    <scope>NUCLEOTIDE SEQUENCE</scope>
    <source>
        <strain evidence="1">NCHU-NPUST-175</strain>
    </source>
</reference>
<accession>A0ACC4DBE4</accession>
<proteinExistence type="predicted"/>